<dbReference type="GO" id="GO:0007165">
    <property type="term" value="P:signal transduction"/>
    <property type="evidence" value="ECO:0007669"/>
    <property type="project" value="UniProtKB-KW"/>
</dbReference>
<dbReference type="AlphaFoldDB" id="A0A0C1QU97"/>
<dbReference type="SUPFAM" id="SSF55785">
    <property type="entry name" value="PYP-like sensor domain (PAS domain)"/>
    <property type="match status" value="1"/>
</dbReference>
<keyword evidence="7" id="KW-1185">Reference proteome</keyword>
<dbReference type="InterPro" id="IPR000014">
    <property type="entry name" value="PAS"/>
</dbReference>
<dbReference type="Pfam" id="PF13426">
    <property type="entry name" value="PAS_9"/>
    <property type="match status" value="1"/>
</dbReference>
<dbReference type="PROSITE" id="PS50112">
    <property type="entry name" value="PAS"/>
    <property type="match status" value="1"/>
</dbReference>
<dbReference type="Pfam" id="PF00015">
    <property type="entry name" value="MCPsignal"/>
    <property type="match status" value="1"/>
</dbReference>
<accession>A0A0C1QU97</accession>
<dbReference type="InterPro" id="IPR004089">
    <property type="entry name" value="MCPsignal_dom"/>
</dbReference>
<dbReference type="STRING" id="29341.RSJ17_06955"/>
<feature type="domain" description="Methyl-accepting transducer" evidence="4">
    <location>
        <begin position="136"/>
        <end position="372"/>
    </location>
</feature>
<proteinExistence type="predicted"/>
<evidence type="ECO:0000313" key="7">
    <source>
        <dbReference type="Proteomes" id="UP000031366"/>
    </source>
</evidence>
<dbReference type="PANTHER" id="PTHR32089:SF112">
    <property type="entry name" value="LYSOZYME-LIKE PROTEIN-RELATED"/>
    <property type="match status" value="1"/>
</dbReference>
<evidence type="ECO:0000256" key="3">
    <source>
        <dbReference type="SAM" id="Coils"/>
    </source>
</evidence>
<dbReference type="OrthoDB" id="9816519at2"/>
<evidence type="ECO:0000259" key="4">
    <source>
        <dbReference type="PROSITE" id="PS50111"/>
    </source>
</evidence>
<protein>
    <submittedName>
        <fullName evidence="6">Sensory box protein</fullName>
    </submittedName>
</protein>
<evidence type="ECO:0000256" key="2">
    <source>
        <dbReference type="PROSITE-ProRule" id="PRU00284"/>
    </source>
</evidence>
<dbReference type="RefSeq" id="WP_039636940.1">
    <property type="nucleotide sequence ID" value="NZ_AYSO01000020.1"/>
</dbReference>
<keyword evidence="3" id="KW-0175">Coiled coil</keyword>
<dbReference type="SMART" id="SM00283">
    <property type="entry name" value="MA"/>
    <property type="match status" value="1"/>
</dbReference>
<evidence type="ECO:0000259" key="5">
    <source>
        <dbReference type="PROSITE" id="PS50112"/>
    </source>
</evidence>
<dbReference type="SUPFAM" id="SSF58104">
    <property type="entry name" value="Methyl-accepting chemotaxis protein (MCP) signaling domain"/>
    <property type="match status" value="1"/>
</dbReference>
<sequence length="400" mass="45119">MLGKKKRLLQQIEEKNSEIEELKKEVYMLRAIRDAVPDPFYVRDMDYNIIYWSKTMEQLTGYTENEVKNMTCKQIFNTEICKDCPTTKAVYSKNFIKDSLAEMVDRKGKRFSTLASNSGMYDDEGNPLGAVEIIKNNSKYEDLINFVDSNSSKINSVSFEIANSMQEISKVSSNIQSQSNEVLNEAKNSLNEAKEVYKKTDACTKFGNEVKENIESINNSMKKSVDKINDLKGKSELIMDILITIQGIASQTNLLALNASIEAARAGESGKGFAVVAEEIRKLAEVSQESTKEIKETIDAIIQIVQSTVDFIERTDKDLLDGVNGVGELLELIKDIENSSNEMLHAIENIEKISLESSKVITEQNESLQEIASSSEEFVEISRELKDTFREELSQIKRTK</sequence>
<feature type="coiled-coil region" evidence="3">
    <location>
        <begin position="2"/>
        <end position="32"/>
    </location>
</feature>
<dbReference type="NCBIfam" id="TIGR00229">
    <property type="entry name" value="sensory_box"/>
    <property type="match status" value="1"/>
</dbReference>
<organism evidence="6 7">
    <name type="scientific">Clostridium argentinense CDC 2741</name>
    <dbReference type="NCBI Taxonomy" id="1418104"/>
    <lineage>
        <taxon>Bacteria</taxon>
        <taxon>Bacillati</taxon>
        <taxon>Bacillota</taxon>
        <taxon>Clostridia</taxon>
        <taxon>Eubacteriales</taxon>
        <taxon>Clostridiaceae</taxon>
        <taxon>Clostridium</taxon>
    </lineage>
</organism>
<dbReference type="CDD" id="cd00130">
    <property type="entry name" value="PAS"/>
    <property type="match status" value="1"/>
</dbReference>
<dbReference type="PROSITE" id="PS50111">
    <property type="entry name" value="CHEMOTAXIS_TRANSDUC_2"/>
    <property type="match status" value="1"/>
</dbReference>
<gene>
    <name evidence="6" type="ORF">U732_830</name>
</gene>
<dbReference type="Gene3D" id="3.30.450.20">
    <property type="entry name" value="PAS domain"/>
    <property type="match status" value="1"/>
</dbReference>
<evidence type="ECO:0000313" key="6">
    <source>
        <dbReference type="EMBL" id="KIE44602.1"/>
    </source>
</evidence>
<comment type="caution">
    <text evidence="6">The sequence shown here is derived from an EMBL/GenBank/DDBJ whole genome shotgun (WGS) entry which is preliminary data.</text>
</comment>
<name>A0A0C1QU97_9CLOT</name>
<dbReference type="SMART" id="SM00091">
    <property type="entry name" value="PAS"/>
    <property type="match status" value="1"/>
</dbReference>
<dbReference type="Gene3D" id="1.10.287.950">
    <property type="entry name" value="Methyl-accepting chemotaxis protein"/>
    <property type="match status" value="1"/>
</dbReference>
<evidence type="ECO:0000256" key="1">
    <source>
        <dbReference type="ARBA" id="ARBA00023224"/>
    </source>
</evidence>
<dbReference type="EMBL" id="AYSO01000020">
    <property type="protein sequence ID" value="KIE44602.1"/>
    <property type="molecule type" value="Genomic_DNA"/>
</dbReference>
<dbReference type="GO" id="GO:0016020">
    <property type="term" value="C:membrane"/>
    <property type="evidence" value="ECO:0007669"/>
    <property type="project" value="InterPro"/>
</dbReference>
<dbReference type="PANTHER" id="PTHR32089">
    <property type="entry name" value="METHYL-ACCEPTING CHEMOTAXIS PROTEIN MCPB"/>
    <property type="match status" value="1"/>
</dbReference>
<keyword evidence="1 2" id="KW-0807">Transducer</keyword>
<dbReference type="InterPro" id="IPR035965">
    <property type="entry name" value="PAS-like_dom_sf"/>
</dbReference>
<feature type="domain" description="PAS" evidence="5">
    <location>
        <begin position="25"/>
        <end position="67"/>
    </location>
</feature>
<reference evidence="6 7" key="1">
    <citation type="journal article" date="2015" name="Infect. Genet. Evol.">
        <title>Genomic sequences of six botulinum neurotoxin-producing strains representing three clostridial species illustrate the mobility and diversity of botulinum neurotoxin genes.</title>
        <authorList>
            <person name="Smith T.J."/>
            <person name="Hill K.K."/>
            <person name="Xie G."/>
            <person name="Foley B.T."/>
            <person name="Williamson C.H."/>
            <person name="Foster J.T."/>
            <person name="Johnson S.L."/>
            <person name="Chertkov O."/>
            <person name="Teshima H."/>
            <person name="Gibbons H.S."/>
            <person name="Johnsky L.A."/>
            <person name="Karavis M.A."/>
            <person name="Smith L.A."/>
        </authorList>
    </citation>
    <scope>NUCLEOTIDE SEQUENCE [LARGE SCALE GENOMIC DNA]</scope>
    <source>
        <strain evidence="6 7">CDC 2741</strain>
    </source>
</reference>
<dbReference type="Proteomes" id="UP000031366">
    <property type="component" value="Unassembled WGS sequence"/>
</dbReference>